<dbReference type="PANTHER" id="PTHR30121">
    <property type="entry name" value="UNCHARACTERIZED PROTEIN YJGR-RELATED"/>
    <property type="match status" value="1"/>
</dbReference>
<evidence type="ECO:0000313" key="3">
    <source>
        <dbReference type="Proteomes" id="UP000509367"/>
    </source>
</evidence>
<evidence type="ECO:0000259" key="1">
    <source>
        <dbReference type="Pfam" id="PF01935"/>
    </source>
</evidence>
<dbReference type="Pfam" id="PF01935">
    <property type="entry name" value="DUF87"/>
    <property type="match status" value="1"/>
</dbReference>
<organism evidence="2 3">
    <name type="scientific">Oricola thermophila</name>
    <dbReference type="NCBI Taxonomy" id="2742145"/>
    <lineage>
        <taxon>Bacteria</taxon>
        <taxon>Pseudomonadati</taxon>
        <taxon>Pseudomonadota</taxon>
        <taxon>Alphaproteobacteria</taxon>
        <taxon>Hyphomicrobiales</taxon>
        <taxon>Ahrensiaceae</taxon>
        <taxon>Oricola</taxon>
    </lineage>
</organism>
<dbReference type="InterPro" id="IPR014969">
    <property type="entry name" value="DNA_S_DndE"/>
</dbReference>
<dbReference type="KEGG" id="orm:HTY61_11245"/>
<dbReference type="InterPro" id="IPR027417">
    <property type="entry name" value="P-loop_NTPase"/>
</dbReference>
<sequence length="511" mass="55534">MSISLVELAGANFRTDYDSDKLNTDFMGRLGMRKRYLPARLAIARSLAMSAPVEIPADELEQGKVIKGDTLFGTGTALSVWLALIVERAGEPDIDIKRLVSLVGAHWRRGLAKLDEEWEQAGGDIARFVQRLVEVAELPTAGGRLPIGGGAGPSDATFSSGEIKVPLGEIGEDVSTKEKVFWSLNGKGSAPHTAIMGGSGSGKTVMAAAMLRAIREQTPVPLIAFDFKGDLSGFTGTQGQIPLGEAFEAEVIEPPRMPIPLDVLALAQRDQFGIDEAALRFRESFSRLKGSKLGDRQRNYVHEAAARALASEEPCELRHIRDRLLEVYEEHEAKEDGATSSMEELCRFPLFEPTLSPAEFFQKSWIIKLPPNVPEDSRTIVVNLLLDALDQHLNGLVDAETSPDGARGLRILCMIDEAHQILGTRLPSLSRLIRMSRSKGGAVMLVSQSPDDFSGEDDEFLDNMGLVAAFATNAKPGAAARVLGKGANLTNLQTGQCFVRFDKTTRKIKAW</sequence>
<dbReference type="Proteomes" id="UP000509367">
    <property type="component" value="Chromosome"/>
</dbReference>
<gene>
    <name evidence="2" type="ORF">HTY61_11245</name>
</gene>
<dbReference type="InterPro" id="IPR002789">
    <property type="entry name" value="HerA_central"/>
</dbReference>
<dbReference type="PANTHER" id="PTHR30121:SF6">
    <property type="entry name" value="SLR6007 PROTEIN"/>
    <property type="match status" value="1"/>
</dbReference>
<dbReference type="AlphaFoldDB" id="A0A6N1VDL9"/>
<protein>
    <submittedName>
        <fullName evidence="2">Type IV secretion system DNA-binding domain-containing protein</fullName>
    </submittedName>
</protein>
<name>A0A6N1VDL9_9HYPH</name>
<evidence type="ECO:0000313" key="2">
    <source>
        <dbReference type="EMBL" id="QKV18986.1"/>
    </source>
</evidence>
<keyword evidence="3" id="KW-1185">Reference proteome</keyword>
<proteinExistence type="predicted"/>
<keyword evidence="2" id="KW-0238">DNA-binding</keyword>
<reference evidence="2 3" key="1">
    <citation type="submission" date="2020-06" db="EMBL/GenBank/DDBJ databases">
        <title>Oricola thermophila sp. nov. isolated from a tidal sediments.</title>
        <authorList>
            <person name="Kwon K.K."/>
            <person name="Yang S.-H."/>
            <person name="Park M.-J."/>
        </authorList>
    </citation>
    <scope>NUCLEOTIDE SEQUENCE [LARGE SCALE GENOMIC DNA]</scope>
    <source>
        <strain evidence="2 3">MEBiC13590</strain>
    </source>
</reference>
<dbReference type="InterPro" id="IPR051162">
    <property type="entry name" value="T4SS_component"/>
</dbReference>
<dbReference type="SUPFAM" id="SSF52540">
    <property type="entry name" value="P-loop containing nucleoside triphosphate hydrolases"/>
    <property type="match status" value="1"/>
</dbReference>
<dbReference type="EMBL" id="CP054836">
    <property type="protein sequence ID" value="QKV18986.1"/>
    <property type="molecule type" value="Genomic_DNA"/>
</dbReference>
<dbReference type="Gene3D" id="3.40.50.300">
    <property type="entry name" value="P-loop containing nucleotide triphosphate hydrolases"/>
    <property type="match status" value="2"/>
</dbReference>
<dbReference type="RefSeq" id="WP_175276878.1">
    <property type="nucleotide sequence ID" value="NZ_CP054836.1"/>
</dbReference>
<dbReference type="Pfam" id="PF08870">
    <property type="entry name" value="DndE"/>
    <property type="match status" value="1"/>
</dbReference>
<feature type="domain" description="Helicase HerA central" evidence="1">
    <location>
        <begin position="190"/>
        <end position="360"/>
    </location>
</feature>
<dbReference type="GO" id="GO:0003677">
    <property type="term" value="F:DNA binding"/>
    <property type="evidence" value="ECO:0007669"/>
    <property type="project" value="UniProtKB-KW"/>
</dbReference>
<accession>A0A6N1VDL9</accession>
<dbReference type="CDD" id="cd01127">
    <property type="entry name" value="TrwB_TraG_TraD_VirD4"/>
    <property type="match status" value="2"/>
</dbReference>